<feature type="binding site" evidence="7">
    <location>
        <position position="167"/>
    </location>
    <ligand>
        <name>Zn(2+)</name>
        <dbReference type="ChEBI" id="CHEBI:29105"/>
        <label>2</label>
    </ligand>
</feature>
<dbReference type="GO" id="GO:0046872">
    <property type="term" value="F:metal ion binding"/>
    <property type="evidence" value="ECO:0007669"/>
    <property type="project" value="UniProtKB-KW"/>
</dbReference>
<evidence type="ECO:0000256" key="5">
    <source>
        <dbReference type="ARBA" id="ARBA00022801"/>
    </source>
</evidence>
<dbReference type="AlphaFoldDB" id="A0AAJ0X8M2"/>
<dbReference type="GO" id="GO:0019243">
    <property type="term" value="P:methylglyoxal catabolic process to D-lactate via S-lactoyl-glutathione"/>
    <property type="evidence" value="ECO:0007669"/>
    <property type="project" value="UniProtKB-UniRule"/>
</dbReference>
<dbReference type="PIRSF" id="PIRSF005457">
    <property type="entry name" value="Glx"/>
    <property type="match status" value="1"/>
</dbReference>
<comment type="pathway">
    <text evidence="2 7">Secondary metabolite metabolism; methylglyoxal degradation; (R)-lactate from methylglyoxal: step 2/2.</text>
</comment>
<dbReference type="HAMAP" id="MF_01374">
    <property type="entry name" value="Glyoxalase_2"/>
    <property type="match status" value="1"/>
</dbReference>
<evidence type="ECO:0000256" key="7">
    <source>
        <dbReference type="HAMAP-Rule" id="MF_01374"/>
    </source>
</evidence>
<evidence type="ECO:0000256" key="3">
    <source>
        <dbReference type="ARBA" id="ARBA00006759"/>
    </source>
</evidence>
<dbReference type="CDD" id="cd07723">
    <property type="entry name" value="hydroxyacylglutathione_hydrolase_MBL-fold"/>
    <property type="match status" value="1"/>
</dbReference>
<dbReference type="SUPFAM" id="SSF56281">
    <property type="entry name" value="Metallo-hydrolase/oxidoreductase"/>
    <property type="match status" value="1"/>
</dbReference>
<comment type="cofactor">
    <cofactor evidence="7">
        <name>Zn(2+)</name>
        <dbReference type="ChEBI" id="CHEBI:29105"/>
    </cofactor>
    <text evidence="7">Binds 2 Zn(2+) ions per subunit.</text>
</comment>
<sequence>MIEPIPAFEDNYIWLLQRPGRGEAVVVDPGEAGPVIERLQQDGLRLAAILITHHHGDHIGGVAALRARWPQAEVFGPQDRRIKGLTRVVADGDQVQPPGLAQTFTVLAVPGHTATHIAYYGAGALFCGDTLFAAGCGRVFDGTFEELAESLRRIAALPAETRCYCAHEYTLANLGFARWVEPESPALAEAVAAAEQRRAGDLPTVPTSLGDERAVNPFLRTDEPAVIAAAERFAGRTLTGHTEVFSALRRWKDERYD</sequence>
<comment type="catalytic activity">
    <reaction evidence="1 7">
        <text>an S-(2-hydroxyacyl)glutathione + H2O = a 2-hydroxy carboxylate + glutathione + H(+)</text>
        <dbReference type="Rhea" id="RHEA:21864"/>
        <dbReference type="ChEBI" id="CHEBI:15377"/>
        <dbReference type="ChEBI" id="CHEBI:15378"/>
        <dbReference type="ChEBI" id="CHEBI:57925"/>
        <dbReference type="ChEBI" id="CHEBI:58896"/>
        <dbReference type="ChEBI" id="CHEBI:71261"/>
        <dbReference type="EC" id="3.1.2.6"/>
    </reaction>
</comment>
<feature type="binding site" evidence="7">
    <location>
        <position position="55"/>
    </location>
    <ligand>
        <name>Zn(2+)</name>
        <dbReference type="ChEBI" id="CHEBI:29105"/>
        <label>1</label>
    </ligand>
</feature>
<feature type="binding site" evidence="7">
    <location>
        <position position="129"/>
    </location>
    <ligand>
        <name>Zn(2+)</name>
        <dbReference type="ChEBI" id="CHEBI:29105"/>
        <label>2</label>
    </ligand>
</feature>
<dbReference type="InterPro" id="IPR035680">
    <property type="entry name" value="Clx_II_MBL"/>
</dbReference>
<evidence type="ECO:0000256" key="6">
    <source>
        <dbReference type="ARBA" id="ARBA00022833"/>
    </source>
</evidence>
<dbReference type="Proteomes" id="UP001296776">
    <property type="component" value="Unassembled WGS sequence"/>
</dbReference>
<comment type="function">
    <text evidence="7">Thiolesterase that catalyzes the hydrolysis of S-D-lactoyl-glutathione to form glutathione and D-lactic acid.</text>
</comment>
<dbReference type="InterPro" id="IPR032282">
    <property type="entry name" value="HAGH_C"/>
</dbReference>
<keyword evidence="6 7" id="KW-0862">Zinc</keyword>
<evidence type="ECO:0000313" key="10">
    <source>
        <dbReference type="Proteomes" id="UP001296776"/>
    </source>
</evidence>
<protein>
    <recommendedName>
        <fullName evidence="7">Hydroxyacylglutathione hydrolase</fullName>
        <ecNumber evidence="7">3.1.2.6</ecNumber>
    </recommendedName>
    <alternativeName>
        <fullName evidence="7">Glyoxalase II</fullName>
        <shortName evidence="7">Glx II</shortName>
    </alternativeName>
</protein>
<comment type="caution">
    <text evidence="9">The sequence shown here is derived from an EMBL/GenBank/DDBJ whole genome shotgun (WGS) entry which is preliminary data.</text>
</comment>
<dbReference type="EC" id="3.1.2.6" evidence="7"/>
<reference evidence="9" key="1">
    <citation type="submission" date="2017-08" db="EMBL/GenBank/DDBJ databases">
        <authorList>
            <person name="Imhoff J.F."/>
            <person name="Rahn T."/>
            <person name="Kuenzel S."/>
            <person name="Neulinger S.C."/>
        </authorList>
    </citation>
    <scope>NUCLEOTIDE SEQUENCE</scope>
    <source>
        <strain evidence="9">DSM 11080</strain>
    </source>
</reference>
<dbReference type="InterPro" id="IPR050110">
    <property type="entry name" value="Glyoxalase_II_hydrolase"/>
</dbReference>
<dbReference type="SMART" id="SM00849">
    <property type="entry name" value="Lactamase_B"/>
    <property type="match status" value="1"/>
</dbReference>
<dbReference type="InterPro" id="IPR017782">
    <property type="entry name" value="Hydroxyacylglutathione_Hdrlase"/>
</dbReference>
<evidence type="ECO:0000256" key="2">
    <source>
        <dbReference type="ARBA" id="ARBA00004963"/>
    </source>
</evidence>
<keyword evidence="4 7" id="KW-0479">Metal-binding</keyword>
<comment type="similarity">
    <text evidence="3 7">Belongs to the metallo-beta-lactamase superfamily. Glyoxalase II family.</text>
</comment>
<keyword evidence="10" id="KW-1185">Reference proteome</keyword>
<evidence type="ECO:0000313" key="9">
    <source>
        <dbReference type="EMBL" id="MBK1703085.1"/>
    </source>
</evidence>
<feature type="binding site" evidence="7">
    <location>
        <position position="112"/>
    </location>
    <ligand>
        <name>Zn(2+)</name>
        <dbReference type="ChEBI" id="CHEBI:29105"/>
        <label>1</label>
    </ligand>
</feature>
<dbReference type="Pfam" id="PF16123">
    <property type="entry name" value="HAGH_C"/>
    <property type="match status" value="1"/>
</dbReference>
<feature type="domain" description="Metallo-beta-lactamase" evidence="8">
    <location>
        <begin position="10"/>
        <end position="167"/>
    </location>
</feature>
<feature type="binding site" evidence="7">
    <location>
        <position position="129"/>
    </location>
    <ligand>
        <name>Zn(2+)</name>
        <dbReference type="ChEBI" id="CHEBI:29105"/>
        <label>1</label>
    </ligand>
</feature>
<organism evidence="9 10">
    <name type="scientific">Halochromatium glycolicum</name>
    <dbReference type="NCBI Taxonomy" id="85075"/>
    <lineage>
        <taxon>Bacteria</taxon>
        <taxon>Pseudomonadati</taxon>
        <taxon>Pseudomonadota</taxon>
        <taxon>Gammaproteobacteria</taxon>
        <taxon>Chromatiales</taxon>
        <taxon>Chromatiaceae</taxon>
        <taxon>Halochromatium</taxon>
    </lineage>
</organism>
<evidence type="ECO:0000256" key="1">
    <source>
        <dbReference type="ARBA" id="ARBA00001623"/>
    </source>
</evidence>
<proteinExistence type="inferred from homology"/>
<name>A0AAJ0X8M2_9GAMM</name>
<gene>
    <name evidence="7 9" type="primary">gloB</name>
    <name evidence="9" type="ORF">CKO40_00575</name>
</gene>
<feature type="binding site" evidence="7">
    <location>
        <position position="58"/>
    </location>
    <ligand>
        <name>Zn(2+)</name>
        <dbReference type="ChEBI" id="CHEBI:29105"/>
        <label>2</label>
    </ligand>
</feature>
<dbReference type="InterPro" id="IPR036866">
    <property type="entry name" value="RibonucZ/Hydroxyglut_hydro"/>
</dbReference>
<evidence type="ECO:0000256" key="4">
    <source>
        <dbReference type="ARBA" id="ARBA00022723"/>
    </source>
</evidence>
<keyword evidence="5 7" id="KW-0378">Hydrolase</keyword>
<accession>A0AAJ0X8M2</accession>
<comment type="subunit">
    <text evidence="7">Monomer.</text>
</comment>
<dbReference type="Gene3D" id="3.60.15.10">
    <property type="entry name" value="Ribonuclease Z/Hydroxyacylglutathione hydrolase-like"/>
    <property type="match status" value="1"/>
</dbReference>
<feature type="binding site" evidence="7">
    <location>
        <position position="57"/>
    </location>
    <ligand>
        <name>Zn(2+)</name>
        <dbReference type="ChEBI" id="CHEBI:29105"/>
        <label>2</label>
    </ligand>
</feature>
<dbReference type="GO" id="GO:0004416">
    <property type="term" value="F:hydroxyacylglutathione hydrolase activity"/>
    <property type="evidence" value="ECO:0007669"/>
    <property type="project" value="UniProtKB-UniRule"/>
</dbReference>
<dbReference type="NCBIfam" id="TIGR03413">
    <property type="entry name" value="GSH_gloB"/>
    <property type="match status" value="1"/>
</dbReference>
<dbReference type="RefSeq" id="WP_338074087.1">
    <property type="nucleotide sequence ID" value="NZ_NRSJ01000001.1"/>
</dbReference>
<dbReference type="Pfam" id="PF00753">
    <property type="entry name" value="Lactamase_B"/>
    <property type="match status" value="1"/>
</dbReference>
<dbReference type="EMBL" id="NRSJ01000001">
    <property type="protein sequence ID" value="MBK1703085.1"/>
    <property type="molecule type" value="Genomic_DNA"/>
</dbReference>
<dbReference type="InterPro" id="IPR001279">
    <property type="entry name" value="Metallo-B-lactamas"/>
</dbReference>
<dbReference type="PANTHER" id="PTHR43705:SF1">
    <property type="entry name" value="HYDROXYACYLGLUTATHIONE HYDROLASE GLOB"/>
    <property type="match status" value="1"/>
</dbReference>
<evidence type="ECO:0000259" key="8">
    <source>
        <dbReference type="SMART" id="SM00849"/>
    </source>
</evidence>
<feature type="binding site" evidence="7">
    <location>
        <position position="53"/>
    </location>
    <ligand>
        <name>Zn(2+)</name>
        <dbReference type="ChEBI" id="CHEBI:29105"/>
        <label>1</label>
    </ligand>
</feature>
<reference evidence="9" key="2">
    <citation type="journal article" date="2020" name="Microorganisms">
        <title>Osmotic Adaptation and Compatible Solute Biosynthesis of Phototrophic Bacteria as Revealed from Genome Analyses.</title>
        <authorList>
            <person name="Imhoff J.F."/>
            <person name="Rahn T."/>
            <person name="Kunzel S."/>
            <person name="Keller A."/>
            <person name="Neulinger S.C."/>
        </authorList>
    </citation>
    <scope>NUCLEOTIDE SEQUENCE</scope>
    <source>
        <strain evidence="9">DSM 11080</strain>
    </source>
</reference>
<dbReference type="PANTHER" id="PTHR43705">
    <property type="entry name" value="HYDROXYACYLGLUTATHIONE HYDROLASE"/>
    <property type="match status" value="1"/>
</dbReference>